<comment type="similarity">
    <text evidence="10">Belongs to the NadD family.</text>
</comment>
<dbReference type="GO" id="GO:0009435">
    <property type="term" value="P:NAD+ biosynthetic process"/>
    <property type="evidence" value="ECO:0007669"/>
    <property type="project" value="UniProtKB-UniRule"/>
</dbReference>
<accession>A0A2K9P2S5</accession>
<dbReference type="InterPro" id="IPR005248">
    <property type="entry name" value="NadD/NMNAT"/>
</dbReference>
<keyword evidence="4 10" id="KW-0808">Transferase</keyword>
<evidence type="ECO:0000256" key="5">
    <source>
        <dbReference type="ARBA" id="ARBA00022695"/>
    </source>
</evidence>
<dbReference type="UniPathway" id="UPA00253">
    <property type="reaction ID" value="UER00332"/>
</dbReference>
<dbReference type="EC" id="2.7.7.18" evidence="10"/>
<dbReference type="Pfam" id="PF01467">
    <property type="entry name" value="CTP_transf_like"/>
    <property type="match status" value="1"/>
</dbReference>
<feature type="domain" description="Cytidyltransferase-like" evidence="11">
    <location>
        <begin position="1"/>
        <end position="170"/>
    </location>
</feature>
<dbReference type="Proteomes" id="UP000235589">
    <property type="component" value="Chromosome"/>
</dbReference>
<evidence type="ECO:0000256" key="3">
    <source>
        <dbReference type="ARBA" id="ARBA00022642"/>
    </source>
</evidence>
<evidence type="ECO:0000256" key="4">
    <source>
        <dbReference type="ARBA" id="ARBA00022679"/>
    </source>
</evidence>
<dbReference type="KEGG" id="mpec:B9O19_01392"/>
<comment type="catalytic activity">
    <reaction evidence="9 10">
        <text>nicotinate beta-D-ribonucleotide + ATP + H(+) = deamido-NAD(+) + diphosphate</text>
        <dbReference type="Rhea" id="RHEA:22860"/>
        <dbReference type="ChEBI" id="CHEBI:15378"/>
        <dbReference type="ChEBI" id="CHEBI:30616"/>
        <dbReference type="ChEBI" id="CHEBI:33019"/>
        <dbReference type="ChEBI" id="CHEBI:57502"/>
        <dbReference type="ChEBI" id="CHEBI:58437"/>
        <dbReference type="EC" id="2.7.7.18"/>
    </reaction>
</comment>
<dbReference type="AlphaFoldDB" id="A0A2K9P2S5"/>
<evidence type="ECO:0000256" key="10">
    <source>
        <dbReference type="HAMAP-Rule" id="MF_00244"/>
    </source>
</evidence>
<keyword evidence="3 10" id="KW-0662">Pyridine nucleotide biosynthesis</keyword>
<comment type="pathway">
    <text evidence="2 10">Cofactor biosynthesis; NAD(+) biosynthesis; deamido-NAD(+) from nicotinate D-ribonucleotide: step 1/1.</text>
</comment>
<evidence type="ECO:0000256" key="2">
    <source>
        <dbReference type="ARBA" id="ARBA00005019"/>
    </source>
</evidence>
<dbReference type="PANTHER" id="PTHR39321">
    <property type="entry name" value="NICOTINATE-NUCLEOTIDE ADENYLYLTRANSFERASE-RELATED"/>
    <property type="match status" value="1"/>
</dbReference>
<evidence type="ECO:0000313" key="12">
    <source>
        <dbReference type="EMBL" id="AUO19553.1"/>
    </source>
</evidence>
<dbReference type="Gene3D" id="3.40.50.620">
    <property type="entry name" value="HUPs"/>
    <property type="match status" value="1"/>
</dbReference>
<organism evidence="12 13">
    <name type="scientific">Monoglobus pectinilyticus</name>
    <dbReference type="NCBI Taxonomy" id="1981510"/>
    <lineage>
        <taxon>Bacteria</taxon>
        <taxon>Bacillati</taxon>
        <taxon>Bacillota</taxon>
        <taxon>Clostridia</taxon>
        <taxon>Monoglobales</taxon>
        <taxon>Monoglobaceae</taxon>
        <taxon>Monoglobus</taxon>
    </lineage>
</organism>
<evidence type="ECO:0000256" key="9">
    <source>
        <dbReference type="ARBA" id="ARBA00048721"/>
    </source>
</evidence>
<dbReference type="EMBL" id="CP020991">
    <property type="protein sequence ID" value="AUO19553.1"/>
    <property type="molecule type" value="Genomic_DNA"/>
</dbReference>
<dbReference type="NCBIfam" id="NF000840">
    <property type="entry name" value="PRK00071.1-3"/>
    <property type="match status" value="1"/>
</dbReference>
<gene>
    <name evidence="10" type="primary">nadD</name>
    <name evidence="12" type="ORF">B9O19_01392</name>
</gene>
<keyword evidence="7 10" id="KW-0067">ATP-binding</keyword>
<dbReference type="CDD" id="cd02165">
    <property type="entry name" value="NMNAT"/>
    <property type="match status" value="1"/>
</dbReference>
<evidence type="ECO:0000313" key="13">
    <source>
        <dbReference type="Proteomes" id="UP000235589"/>
    </source>
</evidence>
<dbReference type="InterPro" id="IPR004821">
    <property type="entry name" value="Cyt_trans-like"/>
</dbReference>
<evidence type="ECO:0000256" key="1">
    <source>
        <dbReference type="ARBA" id="ARBA00002324"/>
    </source>
</evidence>
<keyword evidence="6 10" id="KW-0547">Nucleotide-binding</keyword>
<dbReference type="GO" id="GO:0004515">
    <property type="term" value="F:nicotinate-nucleotide adenylyltransferase activity"/>
    <property type="evidence" value="ECO:0007669"/>
    <property type="project" value="UniProtKB-UniRule"/>
</dbReference>
<dbReference type="PANTHER" id="PTHR39321:SF3">
    <property type="entry name" value="PHOSPHOPANTETHEINE ADENYLYLTRANSFERASE"/>
    <property type="match status" value="1"/>
</dbReference>
<dbReference type="InterPro" id="IPR014729">
    <property type="entry name" value="Rossmann-like_a/b/a_fold"/>
</dbReference>
<dbReference type="NCBIfam" id="TIGR00482">
    <property type="entry name" value="nicotinate (nicotinamide) nucleotide adenylyltransferase"/>
    <property type="match status" value="1"/>
</dbReference>
<comment type="function">
    <text evidence="1 10">Catalyzes the reversible adenylation of nicotinate mononucleotide (NaMN) to nicotinic acid adenine dinucleotide (NaAD).</text>
</comment>
<dbReference type="GO" id="GO:0005524">
    <property type="term" value="F:ATP binding"/>
    <property type="evidence" value="ECO:0007669"/>
    <property type="project" value="UniProtKB-KW"/>
</dbReference>
<dbReference type="HAMAP" id="MF_00244">
    <property type="entry name" value="NaMN_adenylyltr"/>
    <property type="match status" value="1"/>
</dbReference>
<name>A0A2K9P2S5_9FIRM</name>
<keyword evidence="8 10" id="KW-0520">NAD</keyword>
<sequence length="200" mass="23070">MGGTFNPPHLGHFVIAEQAAEQLDLCRVLFIPTGRIVYKNTDKSAGGWDRYNMLDKVVSKNPMFDLSDIEITQDETTYTANTLAKLRKIYPNNEYEIYFIIGADSLDYIEKWYKPEKIFEQCTVAVAGRTGFTDENMNEKINILRNMYSADIIRIDVPFIDVSSSMLRERVKEGKSIRYFTDDSIIEYILNKGLYQACKN</sequence>
<evidence type="ECO:0000256" key="8">
    <source>
        <dbReference type="ARBA" id="ARBA00023027"/>
    </source>
</evidence>
<proteinExistence type="inferred from homology"/>
<evidence type="ECO:0000256" key="7">
    <source>
        <dbReference type="ARBA" id="ARBA00022840"/>
    </source>
</evidence>
<dbReference type="SUPFAM" id="SSF52374">
    <property type="entry name" value="Nucleotidylyl transferase"/>
    <property type="match status" value="1"/>
</dbReference>
<keyword evidence="5 10" id="KW-0548">Nucleotidyltransferase</keyword>
<evidence type="ECO:0000259" key="11">
    <source>
        <dbReference type="Pfam" id="PF01467"/>
    </source>
</evidence>
<keyword evidence="13" id="KW-1185">Reference proteome</keyword>
<protein>
    <recommendedName>
        <fullName evidence="10">Probable nicotinate-nucleotide adenylyltransferase</fullName>
        <ecNumber evidence="10">2.7.7.18</ecNumber>
    </recommendedName>
    <alternativeName>
        <fullName evidence="10">Deamido-NAD(+) diphosphorylase</fullName>
    </alternativeName>
    <alternativeName>
        <fullName evidence="10">Deamido-NAD(+) pyrophosphorylase</fullName>
    </alternativeName>
    <alternativeName>
        <fullName evidence="10">Nicotinate mononucleotide adenylyltransferase</fullName>
        <shortName evidence="10">NaMN adenylyltransferase</shortName>
    </alternativeName>
</protein>
<evidence type="ECO:0000256" key="6">
    <source>
        <dbReference type="ARBA" id="ARBA00022741"/>
    </source>
</evidence>
<dbReference type="NCBIfam" id="TIGR00125">
    <property type="entry name" value="cyt_tran_rel"/>
    <property type="match status" value="1"/>
</dbReference>
<reference evidence="12 13" key="1">
    <citation type="submission" date="2017-04" db="EMBL/GenBank/DDBJ databases">
        <title>Monoglobus pectinilyticus 14 draft genome.</title>
        <authorList>
            <person name="Kim C."/>
            <person name="Rosendale D.I."/>
            <person name="Kelly W.J."/>
            <person name="Tannock G.W."/>
            <person name="Patchett M.L."/>
            <person name="Jordens J.Z."/>
        </authorList>
    </citation>
    <scope>NUCLEOTIDE SEQUENCE [LARGE SCALE GENOMIC DNA]</scope>
    <source>
        <strain evidence="12 13">14</strain>
    </source>
</reference>